<sequence>MIRKSIIMALALVLTAVATPFSNSEEYYSSETNFWVDCSLGFRSTDCVESVEFSDPASEKRDANGQLDYSSIVWKKTVPSLNQKFVYKKTSYTDTDFPMDPTKPCEAIPPNPNGPNGVYLHDACYTASGLLPDGNDLVFRLMINGRGPFFDIYQWVDQGVKRTWDRADGWSAQTVPDGSTWRIALKSNSVAANAGAITANMKNPLITFGKSGDGVALTYIQGTVFPNQWQCLIPGQPRDFRQDQREVCKHPESYAETASTGFAIQLMPYVFQFEKLKGFPAGGIFVSGPTGSLGQVQYNQDEGAIVVPMSGPHFLFDRKTLNKGWMEVSIKGDVIRRAFNLEPSVAGQVARVEISYEAGKSDVATYNSRYLKELDVFEIRAYNFGFSSPTVSVKMPPAKKSIGNTAPNKGTNRASITCVKGKVQKVVTGKAPKCPKGYSIKR</sequence>
<dbReference type="AlphaFoldDB" id="A0A6J6D9D5"/>
<evidence type="ECO:0000313" key="1">
    <source>
        <dbReference type="EMBL" id="CAB4559916.1"/>
    </source>
</evidence>
<organism evidence="1">
    <name type="scientific">freshwater metagenome</name>
    <dbReference type="NCBI Taxonomy" id="449393"/>
    <lineage>
        <taxon>unclassified sequences</taxon>
        <taxon>metagenomes</taxon>
        <taxon>ecological metagenomes</taxon>
    </lineage>
</organism>
<proteinExistence type="predicted"/>
<protein>
    <submittedName>
        <fullName evidence="1">Unannotated protein</fullName>
    </submittedName>
</protein>
<name>A0A6J6D9D5_9ZZZZ</name>
<dbReference type="EMBL" id="CAEZTJ010000005">
    <property type="protein sequence ID" value="CAB4559916.1"/>
    <property type="molecule type" value="Genomic_DNA"/>
</dbReference>
<accession>A0A6J6D9D5</accession>
<reference evidence="1" key="1">
    <citation type="submission" date="2020-05" db="EMBL/GenBank/DDBJ databases">
        <authorList>
            <person name="Chiriac C."/>
            <person name="Salcher M."/>
            <person name="Ghai R."/>
            <person name="Kavagutti S V."/>
        </authorList>
    </citation>
    <scope>NUCLEOTIDE SEQUENCE</scope>
</reference>
<gene>
    <name evidence="1" type="ORF">UFOPK1650_00094</name>
</gene>